<keyword evidence="7" id="KW-0653">Protein transport</keyword>
<protein>
    <recommendedName>
        <fullName evidence="3">Nucleotide exchange factor SIL1</fullName>
    </recommendedName>
</protein>
<evidence type="ECO:0000256" key="4">
    <source>
        <dbReference type="ARBA" id="ARBA00022448"/>
    </source>
</evidence>
<evidence type="ECO:0000256" key="10">
    <source>
        <dbReference type="SAM" id="Phobius"/>
    </source>
</evidence>
<keyword evidence="9" id="KW-0325">Glycoprotein</keyword>
<evidence type="ECO:0000256" key="5">
    <source>
        <dbReference type="ARBA" id="ARBA00022729"/>
    </source>
</evidence>
<keyword evidence="10" id="KW-0472">Membrane</keyword>
<evidence type="ECO:0000256" key="2">
    <source>
        <dbReference type="ARBA" id="ARBA00010588"/>
    </source>
</evidence>
<dbReference type="PANTHER" id="PTHR19316">
    <property type="entry name" value="PROTEIN FOLDING REGULATOR"/>
    <property type="match status" value="1"/>
</dbReference>
<evidence type="ECO:0000256" key="7">
    <source>
        <dbReference type="ARBA" id="ARBA00022927"/>
    </source>
</evidence>
<keyword evidence="4" id="KW-0813">Transport</keyword>
<dbReference type="InterPro" id="IPR011989">
    <property type="entry name" value="ARM-like"/>
</dbReference>
<comment type="similarity">
    <text evidence="2">Belongs to the SIL1 family.</text>
</comment>
<reference evidence="12 13" key="1">
    <citation type="submission" date="2025-05" db="UniProtKB">
        <authorList>
            <consortium name="RefSeq"/>
        </authorList>
    </citation>
    <scope>IDENTIFICATION</scope>
    <source>
        <tissue evidence="12 13">Muscle</tissue>
    </source>
</reference>
<evidence type="ECO:0000256" key="8">
    <source>
        <dbReference type="ARBA" id="ARBA00023010"/>
    </source>
</evidence>
<keyword evidence="6" id="KW-0256">Endoplasmic reticulum</keyword>
<keyword evidence="10" id="KW-1133">Transmembrane helix</keyword>
<dbReference type="GeneID" id="106467050"/>
<dbReference type="Gene3D" id="1.25.10.10">
    <property type="entry name" value="Leucine-rich Repeat Variant"/>
    <property type="match status" value="1"/>
</dbReference>
<dbReference type="RefSeq" id="XP_013782819.1">
    <property type="nucleotide sequence ID" value="XM_013927365.2"/>
</dbReference>
<organism evidence="11 13">
    <name type="scientific">Limulus polyphemus</name>
    <name type="common">Atlantic horseshoe crab</name>
    <dbReference type="NCBI Taxonomy" id="6850"/>
    <lineage>
        <taxon>Eukaryota</taxon>
        <taxon>Metazoa</taxon>
        <taxon>Ecdysozoa</taxon>
        <taxon>Arthropoda</taxon>
        <taxon>Chelicerata</taxon>
        <taxon>Merostomata</taxon>
        <taxon>Xiphosura</taxon>
        <taxon>Limulidae</taxon>
        <taxon>Limulus</taxon>
    </lineage>
</organism>
<evidence type="ECO:0000256" key="6">
    <source>
        <dbReference type="ARBA" id="ARBA00022824"/>
    </source>
</evidence>
<keyword evidence="5" id="KW-0732">Signal</keyword>
<keyword evidence="10" id="KW-0812">Transmembrane</keyword>
<dbReference type="PANTHER" id="PTHR19316:SF35">
    <property type="entry name" value="NUCLEOTIDE EXCHANGE FACTOR SIL1"/>
    <property type="match status" value="1"/>
</dbReference>
<dbReference type="Proteomes" id="UP000694941">
    <property type="component" value="Unplaced"/>
</dbReference>
<evidence type="ECO:0000256" key="3">
    <source>
        <dbReference type="ARBA" id="ARBA00015352"/>
    </source>
</evidence>
<evidence type="ECO:0000313" key="13">
    <source>
        <dbReference type="RefSeq" id="XP_013782820.1"/>
    </source>
</evidence>
<feature type="transmembrane region" description="Helical" evidence="10">
    <location>
        <begin position="12"/>
        <end position="30"/>
    </location>
</feature>
<sequence length="479" mass="54969">MKCERDVKFFHLWMVLGIIITFNVKNILGIDDTSKSNKAVVLIDTKQESYDTDNEVKIEEESSAEPFIPTKDWQKIKPGQAIPPGLHVRMNLQTGLKEAKLLDKEMDKDSIESNPLIIADEETKSWDVGSDQKRGFSHKELKEALKSFKAEEYHQDSGQNAETIRAKFRSIEDLKEEFAALNINIKSDTEILIELLGRYKKADNTEKLDILQDLEYLVHQYDVAQDFIKLGGLQLVSPDLNITDEKVRELVAFTIGSAMQGNPKVQISVLQSNIMQNLLRLIVLDPSPNVKARSFYAISCLVRHFPLAQQWLVENGGLSAFSDVFNHGDPQHQKLQLKVVTLLYDLVTEQKLTEKHAKKDAVKEKLRQYKKFHLQEALVEQGFCLHIPKLLLSPDYDTQEKVIRAMLVMVDLCKESFQSSLGKLKDLELWYKSVAQNEGETDTRTRPESLEESEQYFTLLYEFVHDLINLVEQKSKDEL</sequence>
<proteinExistence type="inferred from homology"/>
<name>A0ABM1BIS4_LIMPO</name>
<accession>A0ABM1BIS4</accession>
<keyword evidence="11" id="KW-1185">Reference proteome</keyword>
<comment type="subcellular location">
    <subcellularLocation>
        <location evidence="1">Endoplasmic reticulum lumen</location>
    </subcellularLocation>
</comment>
<gene>
    <name evidence="12 13" type="primary">LOC106467050</name>
</gene>
<dbReference type="RefSeq" id="XP_013782820.1">
    <property type="nucleotide sequence ID" value="XM_013927366.2"/>
</dbReference>
<evidence type="ECO:0000313" key="12">
    <source>
        <dbReference type="RefSeq" id="XP_013782819.1"/>
    </source>
</evidence>
<dbReference type="InterPro" id="IPR016024">
    <property type="entry name" value="ARM-type_fold"/>
</dbReference>
<dbReference type="SUPFAM" id="SSF48371">
    <property type="entry name" value="ARM repeat"/>
    <property type="match status" value="1"/>
</dbReference>
<evidence type="ECO:0000313" key="11">
    <source>
        <dbReference type="Proteomes" id="UP000694941"/>
    </source>
</evidence>
<evidence type="ECO:0000256" key="1">
    <source>
        <dbReference type="ARBA" id="ARBA00004319"/>
    </source>
</evidence>
<evidence type="ECO:0000256" key="9">
    <source>
        <dbReference type="ARBA" id="ARBA00023180"/>
    </source>
</evidence>
<keyword evidence="8" id="KW-0811">Translocation</keyword>
<dbReference type="InterPro" id="IPR050693">
    <property type="entry name" value="Hsp70_NEF-Inhibitors"/>
</dbReference>